<protein>
    <submittedName>
        <fullName evidence="1">Uncharacterized protein</fullName>
    </submittedName>
</protein>
<name>A0AAN6Y6X9_9PEZI</name>
<reference evidence="1" key="2">
    <citation type="submission" date="2023-05" db="EMBL/GenBank/DDBJ databases">
        <authorList>
            <consortium name="Lawrence Berkeley National Laboratory"/>
            <person name="Steindorff A."/>
            <person name="Hensen N."/>
            <person name="Bonometti L."/>
            <person name="Westerberg I."/>
            <person name="Brannstrom I.O."/>
            <person name="Guillou S."/>
            <person name="Cros-Aarteil S."/>
            <person name="Calhoun S."/>
            <person name="Haridas S."/>
            <person name="Kuo A."/>
            <person name="Mondo S."/>
            <person name="Pangilinan J."/>
            <person name="Riley R."/>
            <person name="Labutti K."/>
            <person name="Andreopoulos B."/>
            <person name="Lipzen A."/>
            <person name="Chen C."/>
            <person name="Yanf M."/>
            <person name="Daum C."/>
            <person name="Ng V."/>
            <person name="Clum A."/>
            <person name="Ohm R."/>
            <person name="Martin F."/>
            <person name="Silar P."/>
            <person name="Natvig D."/>
            <person name="Lalanne C."/>
            <person name="Gautier V."/>
            <person name="Ament-Velasquez S.L."/>
            <person name="Kruys A."/>
            <person name="Hutchinson M.I."/>
            <person name="Powell A.J."/>
            <person name="Barry K."/>
            <person name="Miller A.N."/>
            <person name="Grigoriev I.V."/>
            <person name="Debuchy R."/>
            <person name="Gladieux P."/>
            <person name="Thoren M.H."/>
            <person name="Johannesson H."/>
        </authorList>
    </citation>
    <scope>NUCLEOTIDE SEQUENCE</scope>
    <source>
        <strain evidence="1">PSN293</strain>
    </source>
</reference>
<evidence type="ECO:0000313" key="1">
    <source>
        <dbReference type="EMBL" id="KAK4213784.1"/>
    </source>
</evidence>
<evidence type="ECO:0000313" key="2">
    <source>
        <dbReference type="Proteomes" id="UP001301769"/>
    </source>
</evidence>
<dbReference type="Proteomes" id="UP001301769">
    <property type="component" value="Unassembled WGS sequence"/>
</dbReference>
<proteinExistence type="predicted"/>
<keyword evidence="2" id="KW-1185">Reference proteome</keyword>
<accession>A0AAN6Y6X9</accession>
<gene>
    <name evidence="1" type="ORF">QBC37DRAFT_168998</name>
</gene>
<reference evidence="1" key="1">
    <citation type="journal article" date="2023" name="Mol. Phylogenet. Evol.">
        <title>Genome-scale phylogeny and comparative genomics of the fungal order Sordariales.</title>
        <authorList>
            <person name="Hensen N."/>
            <person name="Bonometti L."/>
            <person name="Westerberg I."/>
            <person name="Brannstrom I.O."/>
            <person name="Guillou S."/>
            <person name="Cros-Aarteil S."/>
            <person name="Calhoun S."/>
            <person name="Haridas S."/>
            <person name="Kuo A."/>
            <person name="Mondo S."/>
            <person name="Pangilinan J."/>
            <person name="Riley R."/>
            <person name="LaButti K."/>
            <person name="Andreopoulos B."/>
            <person name="Lipzen A."/>
            <person name="Chen C."/>
            <person name="Yan M."/>
            <person name="Daum C."/>
            <person name="Ng V."/>
            <person name="Clum A."/>
            <person name="Steindorff A."/>
            <person name="Ohm R.A."/>
            <person name="Martin F."/>
            <person name="Silar P."/>
            <person name="Natvig D.O."/>
            <person name="Lalanne C."/>
            <person name="Gautier V."/>
            <person name="Ament-Velasquez S.L."/>
            <person name="Kruys A."/>
            <person name="Hutchinson M.I."/>
            <person name="Powell A.J."/>
            <person name="Barry K."/>
            <person name="Miller A.N."/>
            <person name="Grigoriev I.V."/>
            <person name="Debuchy R."/>
            <person name="Gladieux P."/>
            <person name="Hiltunen Thoren M."/>
            <person name="Johannesson H."/>
        </authorList>
    </citation>
    <scope>NUCLEOTIDE SEQUENCE</scope>
    <source>
        <strain evidence="1">PSN293</strain>
    </source>
</reference>
<comment type="caution">
    <text evidence="1">The sequence shown here is derived from an EMBL/GenBank/DDBJ whole genome shotgun (WGS) entry which is preliminary data.</text>
</comment>
<organism evidence="1 2">
    <name type="scientific">Rhypophila decipiens</name>
    <dbReference type="NCBI Taxonomy" id="261697"/>
    <lineage>
        <taxon>Eukaryota</taxon>
        <taxon>Fungi</taxon>
        <taxon>Dikarya</taxon>
        <taxon>Ascomycota</taxon>
        <taxon>Pezizomycotina</taxon>
        <taxon>Sordariomycetes</taxon>
        <taxon>Sordariomycetidae</taxon>
        <taxon>Sordariales</taxon>
        <taxon>Naviculisporaceae</taxon>
        <taxon>Rhypophila</taxon>
    </lineage>
</organism>
<sequence length="247" mass="28991">MSSYEYSSQAHQTLADTRDKDLTRYQLRQWGFVIIRATYSSESKWAEFLAIVDDCIKFWWFHPKNEAHSDLYDKHVMTVLEDAATLSDANLSLTARVFADWVNSPQAQAEREGTKINDESMYSSRYHFYIHVDGATIEQVLDQHAKRTPVPENQSYLRSHYLYENKNLFTVKVVNAEQVMMYQEEMIAEQGPDANINVVEEEVEEEEELRGMVKRVRIFQIPELYAVLGDSLDMWYNLYTRDQVCEV</sequence>
<dbReference type="EMBL" id="MU858104">
    <property type="protein sequence ID" value="KAK4213784.1"/>
    <property type="molecule type" value="Genomic_DNA"/>
</dbReference>
<dbReference type="AlphaFoldDB" id="A0AAN6Y6X9"/>